<dbReference type="EMBL" id="WJXA01000006">
    <property type="protein sequence ID" value="KAF7141815.1"/>
    <property type="molecule type" value="Genomic_DNA"/>
</dbReference>
<dbReference type="InterPro" id="IPR016024">
    <property type="entry name" value="ARM-type_fold"/>
</dbReference>
<accession>A0A834GWP1</accession>
<dbReference type="PANTHER" id="PTHR12537">
    <property type="entry name" value="RNA BINDING PROTEIN PUMILIO-RELATED"/>
    <property type="match status" value="1"/>
</dbReference>
<keyword evidence="6" id="KW-1185">Reference proteome</keyword>
<dbReference type="AlphaFoldDB" id="A0A834GWP1"/>
<dbReference type="Gene3D" id="1.25.10.10">
    <property type="entry name" value="Leucine-rich Repeat Variant"/>
    <property type="match status" value="1"/>
</dbReference>
<dbReference type="PANTHER" id="PTHR12537:SF63">
    <property type="entry name" value="PUMILIO HOMOLOG 15"/>
    <property type="match status" value="1"/>
</dbReference>
<sequence length="257" mass="28499">MKGVMQDHAAYAVMARQNRDLTLPDNGDGKTEVDIDHTTYPGARAVLVLLDHISSQQQISIFMSALGLGAAALANDSNGHFVIRHCVRNFSGEDNKCHIHEIAIQCSKVATDQNGSRLLQSCLLLYQGEYRVHLFAEIIANVLYLAEDRHCLELGIVEVTENLPRQLGGSYLPLSRKKYSSCVVERCLGKAGEEQASWIIPELLTSPNVRELSVDPFGNFVIHTALKVSQDRSEEIKGEVKDYSLIMKGFVYEGELP</sequence>
<evidence type="ECO:0000313" key="6">
    <source>
        <dbReference type="Proteomes" id="UP000626092"/>
    </source>
</evidence>
<dbReference type="SMART" id="SM00025">
    <property type="entry name" value="Pumilio"/>
    <property type="match status" value="4"/>
</dbReference>
<gene>
    <name evidence="5" type="ORF">RHSIM_Rhsim06G0059000</name>
</gene>
<dbReference type="GO" id="GO:0005737">
    <property type="term" value="C:cytoplasm"/>
    <property type="evidence" value="ECO:0007669"/>
    <property type="project" value="TreeGrafter"/>
</dbReference>
<dbReference type="InterPro" id="IPR011989">
    <property type="entry name" value="ARM-like"/>
</dbReference>
<dbReference type="GO" id="GO:0003729">
    <property type="term" value="F:mRNA binding"/>
    <property type="evidence" value="ECO:0007669"/>
    <property type="project" value="TreeGrafter"/>
</dbReference>
<dbReference type="GO" id="GO:0006417">
    <property type="term" value="P:regulation of translation"/>
    <property type="evidence" value="ECO:0007669"/>
    <property type="project" value="UniProtKB-KW"/>
</dbReference>
<reference evidence="5" key="1">
    <citation type="submission" date="2019-11" db="EMBL/GenBank/DDBJ databases">
        <authorList>
            <person name="Liu Y."/>
            <person name="Hou J."/>
            <person name="Li T.-Q."/>
            <person name="Guan C.-H."/>
            <person name="Wu X."/>
            <person name="Wu H.-Z."/>
            <person name="Ling F."/>
            <person name="Zhang R."/>
            <person name="Shi X.-G."/>
            <person name="Ren J.-P."/>
            <person name="Chen E.-F."/>
            <person name="Sun J.-M."/>
        </authorList>
    </citation>
    <scope>NUCLEOTIDE SEQUENCE</scope>
    <source>
        <strain evidence="5">Adult_tree_wgs_1</strain>
        <tissue evidence="5">Leaves</tissue>
    </source>
</reference>
<evidence type="ECO:0000256" key="4">
    <source>
        <dbReference type="PROSITE-ProRule" id="PRU00317"/>
    </source>
</evidence>
<keyword evidence="1" id="KW-0677">Repeat</keyword>
<feature type="repeat" description="Pumilio" evidence="4">
    <location>
        <begin position="202"/>
        <end position="241"/>
    </location>
</feature>
<evidence type="ECO:0008006" key="7">
    <source>
        <dbReference type="Google" id="ProtNLM"/>
    </source>
</evidence>
<proteinExistence type="predicted"/>
<organism evidence="5 6">
    <name type="scientific">Rhododendron simsii</name>
    <name type="common">Sims's rhododendron</name>
    <dbReference type="NCBI Taxonomy" id="118357"/>
    <lineage>
        <taxon>Eukaryota</taxon>
        <taxon>Viridiplantae</taxon>
        <taxon>Streptophyta</taxon>
        <taxon>Embryophyta</taxon>
        <taxon>Tracheophyta</taxon>
        <taxon>Spermatophyta</taxon>
        <taxon>Magnoliopsida</taxon>
        <taxon>eudicotyledons</taxon>
        <taxon>Gunneridae</taxon>
        <taxon>Pentapetalae</taxon>
        <taxon>asterids</taxon>
        <taxon>Ericales</taxon>
        <taxon>Ericaceae</taxon>
        <taxon>Ericoideae</taxon>
        <taxon>Rhodoreae</taxon>
        <taxon>Rhododendron</taxon>
    </lineage>
</organism>
<dbReference type="Pfam" id="PF00806">
    <property type="entry name" value="PUF"/>
    <property type="match status" value="4"/>
</dbReference>
<keyword evidence="2" id="KW-0810">Translation regulation</keyword>
<dbReference type="Proteomes" id="UP000626092">
    <property type="component" value="Unassembled WGS sequence"/>
</dbReference>
<dbReference type="InterPro" id="IPR001313">
    <property type="entry name" value="Pumilio_RNA-bd_rpt"/>
</dbReference>
<evidence type="ECO:0000256" key="3">
    <source>
        <dbReference type="ARBA" id="ARBA00022884"/>
    </source>
</evidence>
<evidence type="ECO:0000256" key="1">
    <source>
        <dbReference type="ARBA" id="ARBA00022737"/>
    </source>
</evidence>
<dbReference type="PROSITE" id="PS50302">
    <property type="entry name" value="PUM"/>
    <property type="match status" value="1"/>
</dbReference>
<comment type="caution">
    <text evidence="5">The sequence shown here is derived from an EMBL/GenBank/DDBJ whole genome shotgun (WGS) entry which is preliminary data.</text>
</comment>
<keyword evidence="3" id="KW-0694">RNA-binding</keyword>
<dbReference type="OrthoDB" id="668540at2759"/>
<name>A0A834GWP1_RHOSS</name>
<evidence type="ECO:0000256" key="2">
    <source>
        <dbReference type="ARBA" id="ARBA00022845"/>
    </source>
</evidence>
<evidence type="ECO:0000313" key="5">
    <source>
        <dbReference type="EMBL" id="KAF7141815.1"/>
    </source>
</evidence>
<protein>
    <recommendedName>
        <fullName evidence="7">PUM-HD domain-containing protein</fullName>
    </recommendedName>
</protein>
<dbReference type="SUPFAM" id="SSF48371">
    <property type="entry name" value="ARM repeat"/>
    <property type="match status" value="1"/>
</dbReference>